<organism evidence="1 2">
    <name type="scientific">Portunus trituberculatus</name>
    <name type="common">Swimming crab</name>
    <name type="synonym">Neptunus trituberculatus</name>
    <dbReference type="NCBI Taxonomy" id="210409"/>
    <lineage>
        <taxon>Eukaryota</taxon>
        <taxon>Metazoa</taxon>
        <taxon>Ecdysozoa</taxon>
        <taxon>Arthropoda</taxon>
        <taxon>Crustacea</taxon>
        <taxon>Multicrustacea</taxon>
        <taxon>Malacostraca</taxon>
        <taxon>Eumalacostraca</taxon>
        <taxon>Eucarida</taxon>
        <taxon>Decapoda</taxon>
        <taxon>Pleocyemata</taxon>
        <taxon>Brachyura</taxon>
        <taxon>Eubrachyura</taxon>
        <taxon>Portunoidea</taxon>
        <taxon>Portunidae</taxon>
        <taxon>Portuninae</taxon>
        <taxon>Portunus</taxon>
    </lineage>
</organism>
<sequence>MRSLMDSAPSDQLYEELLSTISRGDHVQEVSRLLCRGSPLEPRCGRSALRLAITNDRARTVSLLLASGASLSASLLQEAWYSTNVTPPVLASLTSVSSSDLPCLCPALLHTVVVPHTGGECQRGLLCSVESVGKVRMSCGSVSCEGRTFVLEQPQHVLVLVLVVV</sequence>
<protein>
    <submittedName>
        <fullName evidence="1">Uncharacterized protein</fullName>
    </submittedName>
</protein>
<proteinExistence type="predicted"/>
<accession>A0A5B7H7R9</accession>
<dbReference type="AlphaFoldDB" id="A0A5B7H7R9"/>
<dbReference type="Gene3D" id="1.25.40.20">
    <property type="entry name" value="Ankyrin repeat-containing domain"/>
    <property type="match status" value="1"/>
</dbReference>
<comment type="caution">
    <text evidence="1">The sequence shown here is derived from an EMBL/GenBank/DDBJ whole genome shotgun (WGS) entry which is preliminary data.</text>
</comment>
<dbReference type="OrthoDB" id="7466195at2759"/>
<evidence type="ECO:0000313" key="1">
    <source>
        <dbReference type="EMBL" id="MPC65889.1"/>
    </source>
</evidence>
<dbReference type="InterPro" id="IPR036770">
    <property type="entry name" value="Ankyrin_rpt-contain_sf"/>
</dbReference>
<gene>
    <name evidence="1" type="ORF">E2C01_060027</name>
</gene>
<dbReference type="Proteomes" id="UP000324222">
    <property type="component" value="Unassembled WGS sequence"/>
</dbReference>
<dbReference type="EMBL" id="VSRR010023971">
    <property type="protein sequence ID" value="MPC65889.1"/>
    <property type="molecule type" value="Genomic_DNA"/>
</dbReference>
<evidence type="ECO:0000313" key="2">
    <source>
        <dbReference type="Proteomes" id="UP000324222"/>
    </source>
</evidence>
<reference evidence="1 2" key="1">
    <citation type="submission" date="2019-05" db="EMBL/GenBank/DDBJ databases">
        <title>Another draft genome of Portunus trituberculatus and its Hox gene families provides insights of decapod evolution.</title>
        <authorList>
            <person name="Jeong J.-H."/>
            <person name="Song I."/>
            <person name="Kim S."/>
            <person name="Choi T."/>
            <person name="Kim D."/>
            <person name="Ryu S."/>
            <person name="Kim W."/>
        </authorList>
    </citation>
    <scope>NUCLEOTIDE SEQUENCE [LARGE SCALE GENOMIC DNA]</scope>
    <source>
        <tissue evidence="1">Muscle</tissue>
    </source>
</reference>
<name>A0A5B7H7R9_PORTR</name>
<keyword evidence="2" id="KW-1185">Reference proteome</keyword>